<evidence type="ECO:0008006" key="4">
    <source>
        <dbReference type="Google" id="ProtNLM"/>
    </source>
</evidence>
<name>A0ABD1XPC9_9MARC</name>
<feature type="compositionally biased region" description="Basic and acidic residues" evidence="1">
    <location>
        <begin position="1239"/>
        <end position="1250"/>
    </location>
</feature>
<accession>A0ABD1XPC9</accession>
<dbReference type="PANTHER" id="PTHR21963">
    <property type="entry name" value="PF6"/>
    <property type="match status" value="1"/>
</dbReference>
<keyword evidence="3" id="KW-1185">Reference proteome</keyword>
<feature type="region of interest" description="Disordered" evidence="1">
    <location>
        <begin position="110"/>
        <end position="151"/>
    </location>
</feature>
<comment type="caution">
    <text evidence="2">The sequence shown here is derived from an EMBL/GenBank/DDBJ whole genome shotgun (WGS) entry which is preliminary data.</text>
</comment>
<feature type="compositionally biased region" description="Basic and acidic residues" evidence="1">
    <location>
        <begin position="261"/>
        <end position="277"/>
    </location>
</feature>
<sequence>MGKKGKGKPESALPLPSILLSPREQWKLLEEGIARAKDVVFEAQLQVEVCLDNQVKIEGTLNDPFTTGHVYCFLGLDSALPIAELCAQRNCFFRGVFHIALKPKAPLILPESSGPSTPRDDDEVSVASTSSVSSSKSAGSPRKKKKSKKDKAAAKAAKVEAAVSAVPLLVAEIRSLKETCILMDPLRKVAVIDVLYEPAPVEELDFFSEIDSENDFKDGGGAEGEKEPKEKKKKEKKKKKSDSEEKPEEEGEKKIKKEKKDKKEKGKEARKGSKRGENNLPYKEIADALIAANYRLQAKVELYNQMGGDTCIVYTVPAAKPLKEVDTSYYKRLIREVPLGSISVPIIVHCLVEQVAAYSWPTEDLKALEVMKDNKRLLQGMEETFRKLGHPKWTGVDLDNNSKRFKMLYNFSQRDVAQSLIPDANEVSNGENDSKSPPKSGLNGTSPSNIDQVLIKKTGGSHPTKGETIIPLGLSSREDTGSNKFQQHDGGPRSDLSIPSEYETKELDMVISGDMHVSSTCGDCLEHEAVTGRCAVHHDHVDMDDEVELRKPETPELPYDPFQNPKDLEERLNVTHEFDRVMRLLLSSKPYKPQFMNSVDVANVEEYMSKIRDTPGRGRRKMPIKPEYSEEKMGASLTALQDLCEKYEEPRFAISDEDAIFHCAEHLADHPPSPRVSVQTLQRYKKLTAFFEMVKEDKLMLPDLDIPMEEYAKGPDPPPPVELVDPPDLSLEQMKDWCEICKRIFSQPAMRAKLPKLIPPPHGRPSIHHRVSVVERKKSLVEIVQEKKKSLLLDQDIYGLEKKMSLGLIDEPEVLPEVQEQGAESPTLEDLEIAERHYDTDPGLDAELVKSWCPVCARIFAVPTPPDLHAIWEERERMRLEMEQLAREREQAIIAAKIAAWERKRERLRESIVDRRHAEGFADGLMGEVYARAKLHLPFELLRYDRDEDCVLSILYAADGERTTIEEIPIYIPFGEFCLQDIDISKIGPVKKRKEAYELETRFRSIQDKRQYLLTENGGLVVCGLPSVTPVQYEPRTTVFKDGIIVTLRAPEIPSNQKEKEEHKVDDALPLKETDEDRSKEEKKGSSPDHNTQEGSDTPVDETMKPNKEKKKKEKSKKKEPDEQKDARIGVESHPGATIQTSLTASPVLDNAAYTSGLMSSEKQRTVMAFLVDGVIACFFFAKDGTLNLQVNNPLGRTFELTSSGVVAFLPLDSQNDEKPSTTAASLSPSSLKQSPQKDGSREGRPREEENTNFVESISSDKEGDKEGRSRKKENIPDGIPPKEEKKEKKKKKGGIPEGISPKDEEQGKKERKERKGDGKQEKEEEDVNEKKSRKWKGAEDETLPLSEPDMEQQNVQKLEIFDTKPQLTSDLQFLGKLYEDKQGEREVLRCILPTGTVISYKQNGQIQIMLNDGNVSEYIPIPDITAASGKTTNNKKNLFEESTTSETQCEINFGWRTTNNRGLTSVKIPESKVDPWAMESSFSSLNSEGKNKKGKSSNEKGGKVKDKGEAKDKEEIEEGKEVDQTEESEKGEKKVSLRKSKKVDFKAANTLQSVSDSPVSSPLGPDMISSEISPVDTVQHLEMPEKKVVEIYDPDSGSSILTREDLVIVVNADDQGVHVVQHMDGTHIYSEIKDVTPNDYRQSKGQQMFEDIKTFNANKTLPTLCSTSSRRFPVADKPRVLCTAQWHVRKDGFPNVHGNTKGGVAVEFSTVEGQYCATWSKESGQLSLMMPNGSMLYSHGKLVYFDPSDGTKKADPKQRIHDQLTKGRPFINTNGLYEFNLEKASLSFTDNAGNGFRTGWGFKVEPIIAGKLPDPPPQAVVGCGIEGPVDIGRPIDLHDFSQDDVRISDGRREDLARAAVSKADSRVKAPGTKAGSVPKGSRTKNAVDISHVKEAKKGAVSKASKIHKLGSEVSGAPEKLEFPLIPEKHDCEEPSAASITDPGCASIISTASSSPVSSDGSQERDETFLGPYPRLFVIHEGGFGFEILHEDDFKKFEYSKVSKKDCTRVMENYAKSDVMLHTFVTVEQKARKLAELKKEKHEMCRAPDGLRLWTKKVPEFARRIKLKTLLSKMQKRTKCDWLQLNLELPFLPRAVVSEMLPVMPLSNVTNIMFRQMFEYSPFERGQIRKMDKILEIYKEWQDSSMILRDVEVIPDERTPQEKKKAEEIARRIRESKSYKRRESAESLGQWLKYKESKKGPIPCRHEVYHLFQSKPPFRPKPSGDLLYFQCEEGLEFMYRLNFYRRPPPGPRRWSVETTPPRSEQGLDVFSHEKTGLGSDTGMDAYDLPARKPPKEEAIRAVQPETCIIDEWMKEEQKVAEEIPEEEGFKLCWELEPPRKPKREISPADWTPCFMEGFVMEDASEPQVGEAEEFEEEFEEPQGVEEEPVDPYPFDESDYQSPEDLRIEEPEPEDEAEPEEEPLPPLPKLPSFWQAPVGTDWQINNDAVQYQLKLLPNRPGWVKAEWRKNKEYLDLNLPTMLNMQISSVAQLKLRERPPIDWAHQFLLVPQHLDYGTVEYGTISMKVAFLQNYHGTNSGRFRFEDLGPCCRILCEYGMIPPGLHKVLRVFFRADRLGKFEQQTPYVP</sequence>
<feature type="compositionally biased region" description="Polar residues" evidence="1">
    <location>
        <begin position="426"/>
        <end position="451"/>
    </location>
</feature>
<dbReference type="PANTHER" id="PTHR21963:SF1">
    <property type="entry name" value="SPERM-ASSOCIATED ANTIGEN 17"/>
    <property type="match status" value="1"/>
</dbReference>
<proteinExistence type="predicted"/>
<feature type="compositionally biased region" description="Basic and acidic residues" evidence="1">
    <location>
        <begin position="1497"/>
        <end position="1536"/>
    </location>
</feature>
<feature type="region of interest" description="Disordered" evidence="1">
    <location>
        <begin position="1055"/>
        <end position="1143"/>
    </location>
</feature>
<protein>
    <recommendedName>
        <fullName evidence="4">Sperm-associated antigen 17</fullName>
    </recommendedName>
</protein>
<reference evidence="2 3" key="1">
    <citation type="submission" date="2024-09" db="EMBL/GenBank/DDBJ databases">
        <title>Chromosome-scale assembly of Riccia fluitans.</title>
        <authorList>
            <person name="Paukszto L."/>
            <person name="Sawicki J."/>
            <person name="Karawczyk K."/>
            <person name="Piernik-Szablinska J."/>
            <person name="Szczecinska M."/>
            <person name="Mazdziarz M."/>
        </authorList>
    </citation>
    <scope>NUCLEOTIDE SEQUENCE [LARGE SCALE GENOMIC DNA]</scope>
    <source>
        <strain evidence="2">Rf_01</strain>
        <tissue evidence="2">Aerial parts of the thallus</tissue>
    </source>
</reference>
<feature type="compositionally biased region" description="Acidic residues" evidence="1">
    <location>
        <begin position="2370"/>
        <end position="2398"/>
    </location>
</feature>
<feature type="region of interest" description="Disordered" evidence="1">
    <location>
        <begin position="2364"/>
        <end position="2429"/>
    </location>
</feature>
<feature type="compositionally biased region" description="Basic and acidic residues" evidence="1">
    <location>
        <begin position="1301"/>
        <end position="1323"/>
    </location>
</feature>
<feature type="compositionally biased region" description="Acidic residues" evidence="1">
    <location>
        <begin position="2410"/>
        <end position="2422"/>
    </location>
</feature>
<feature type="region of interest" description="Disordered" evidence="1">
    <location>
        <begin position="1862"/>
        <end position="1885"/>
    </location>
</feature>
<feature type="compositionally biased region" description="Basic and acidic residues" evidence="1">
    <location>
        <begin position="1259"/>
        <end position="1287"/>
    </location>
</feature>
<gene>
    <name evidence="2" type="ORF">R1flu_022500</name>
</gene>
<feature type="compositionally biased region" description="Basic and acidic residues" evidence="1">
    <location>
        <begin position="1117"/>
        <end position="1131"/>
    </location>
</feature>
<feature type="compositionally biased region" description="Low complexity" evidence="1">
    <location>
        <begin position="1221"/>
        <end position="1238"/>
    </location>
</feature>
<organism evidence="2 3">
    <name type="scientific">Riccia fluitans</name>
    <dbReference type="NCBI Taxonomy" id="41844"/>
    <lineage>
        <taxon>Eukaryota</taxon>
        <taxon>Viridiplantae</taxon>
        <taxon>Streptophyta</taxon>
        <taxon>Embryophyta</taxon>
        <taxon>Marchantiophyta</taxon>
        <taxon>Marchantiopsida</taxon>
        <taxon>Marchantiidae</taxon>
        <taxon>Marchantiales</taxon>
        <taxon>Ricciaceae</taxon>
        <taxon>Riccia</taxon>
    </lineage>
</organism>
<dbReference type="EMBL" id="JBHFFA010000007">
    <property type="protein sequence ID" value="KAL2610808.1"/>
    <property type="molecule type" value="Genomic_DNA"/>
</dbReference>
<feature type="compositionally biased region" description="Basic residues" evidence="1">
    <location>
        <begin position="231"/>
        <end position="240"/>
    </location>
</feature>
<feature type="region of interest" description="Disordered" evidence="1">
    <location>
        <begin position="422"/>
        <end position="499"/>
    </location>
</feature>
<evidence type="ECO:0000313" key="3">
    <source>
        <dbReference type="Proteomes" id="UP001605036"/>
    </source>
</evidence>
<dbReference type="InterPro" id="IPR026173">
    <property type="entry name" value="SPAG17"/>
</dbReference>
<feature type="compositionally biased region" description="Basic and acidic residues" evidence="1">
    <location>
        <begin position="214"/>
        <end position="230"/>
    </location>
</feature>
<feature type="compositionally biased region" description="Low complexity" evidence="1">
    <location>
        <begin position="125"/>
        <end position="140"/>
    </location>
</feature>
<feature type="compositionally biased region" description="Basic and acidic residues" evidence="1">
    <location>
        <begin position="1057"/>
        <end position="1087"/>
    </location>
</feature>
<feature type="compositionally biased region" description="Basic and acidic residues" evidence="1">
    <location>
        <begin position="476"/>
        <end position="492"/>
    </location>
</feature>
<dbReference type="Proteomes" id="UP001605036">
    <property type="component" value="Unassembled WGS sequence"/>
</dbReference>
<feature type="region of interest" description="Disordered" evidence="1">
    <location>
        <begin position="1213"/>
        <end position="1351"/>
    </location>
</feature>
<feature type="region of interest" description="Disordered" evidence="1">
    <location>
        <begin position="212"/>
        <end position="278"/>
    </location>
</feature>
<evidence type="ECO:0000313" key="2">
    <source>
        <dbReference type="EMBL" id="KAL2610808.1"/>
    </source>
</evidence>
<feature type="region of interest" description="Disordered" evidence="1">
    <location>
        <begin position="1483"/>
        <end position="1540"/>
    </location>
</feature>
<evidence type="ECO:0000256" key="1">
    <source>
        <dbReference type="SAM" id="MobiDB-lite"/>
    </source>
</evidence>